<evidence type="ECO:0000259" key="2">
    <source>
        <dbReference type="Pfam" id="PF01172"/>
    </source>
</evidence>
<feature type="region of interest" description="Disordered" evidence="1">
    <location>
        <begin position="95"/>
        <end position="121"/>
    </location>
</feature>
<dbReference type="InterPro" id="IPR039100">
    <property type="entry name" value="Sdo1/SBDS-like"/>
</dbReference>
<gene>
    <name evidence="3" type="ORF">H4R34_002379</name>
</gene>
<dbReference type="Pfam" id="PF01172">
    <property type="entry name" value="SBDS_N"/>
    <property type="match status" value="1"/>
</dbReference>
<proteinExistence type="predicted"/>
<name>A0A9W8B2V3_9FUNG</name>
<dbReference type="AlphaFoldDB" id="A0A9W8B2V3"/>
<dbReference type="Gene3D" id="3.30.1250.10">
    <property type="entry name" value="Ribosome maturation protein SBDS, N-terminal domain"/>
    <property type="match status" value="1"/>
</dbReference>
<feature type="domain" description="Ribosome maturation protein SDO1/SBDS N-terminal" evidence="2">
    <location>
        <begin position="6"/>
        <end position="95"/>
    </location>
</feature>
<dbReference type="InterPro" id="IPR019783">
    <property type="entry name" value="SDO1/SBDS_N"/>
</dbReference>
<sequence>MSNHPVKVTFKEPEKNSPEFYIFADSNMIKKWRHDKSVPLTQVVENFDIYQSDSGGNTGLASRPTQSVLKDTFNTSNEDEICRFILEKGAIKGEHSEIDESKNAGRGFNLQNSKESHVWRR</sequence>
<evidence type="ECO:0000313" key="4">
    <source>
        <dbReference type="Proteomes" id="UP001151582"/>
    </source>
</evidence>
<dbReference type="OrthoDB" id="2567806at2759"/>
<reference evidence="3" key="1">
    <citation type="submission" date="2022-07" db="EMBL/GenBank/DDBJ databases">
        <title>Phylogenomic reconstructions and comparative analyses of Kickxellomycotina fungi.</title>
        <authorList>
            <person name="Reynolds N.K."/>
            <person name="Stajich J.E."/>
            <person name="Barry K."/>
            <person name="Grigoriev I.V."/>
            <person name="Crous P."/>
            <person name="Smith M.E."/>
        </authorList>
    </citation>
    <scope>NUCLEOTIDE SEQUENCE</scope>
    <source>
        <strain evidence="3">RSA 567</strain>
    </source>
</reference>
<protein>
    <recommendedName>
        <fullName evidence="2">Ribosome maturation protein SDO1/SBDS N-terminal domain-containing protein</fullName>
    </recommendedName>
</protein>
<accession>A0A9W8B2V3</accession>
<dbReference type="SUPFAM" id="SSF89895">
    <property type="entry name" value="FYSH domain"/>
    <property type="match status" value="1"/>
</dbReference>
<dbReference type="EMBL" id="JANBQB010000159">
    <property type="protein sequence ID" value="KAJ1980629.1"/>
    <property type="molecule type" value="Genomic_DNA"/>
</dbReference>
<evidence type="ECO:0000313" key="3">
    <source>
        <dbReference type="EMBL" id="KAJ1980629.1"/>
    </source>
</evidence>
<dbReference type="InterPro" id="IPR036786">
    <property type="entry name" value="Ribosome_mat_SBDS_N_sf"/>
</dbReference>
<evidence type="ECO:0000256" key="1">
    <source>
        <dbReference type="SAM" id="MobiDB-lite"/>
    </source>
</evidence>
<organism evidence="3 4">
    <name type="scientific">Dimargaris verticillata</name>
    <dbReference type="NCBI Taxonomy" id="2761393"/>
    <lineage>
        <taxon>Eukaryota</taxon>
        <taxon>Fungi</taxon>
        <taxon>Fungi incertae sedis</taxon>
        <taxon>Zoopagomycota</taxon>
        <taxon>Kickxellomycotina</taxon>
        <taxon>Dimargaritomycetes</taxon>
        <taxon>Dimargaritales</taxon>
        <taxon>Dimargaritaceae</taxon>
        <taxon>Dimargaris</taxon>
    </lineage>
</organism>
<keyword evidence="4" id="KW-1185">Reference proteome</keyword>
<dbReference type="PANTHER" id="PTHR10927">
    <property type="entry name" value="RIBOSOME MATURATION PROTEIN SBDS"/>
    <property type="match status" value="1"/>
</dbReference>
<comment type="caution">
    <text evidence="3">The sequence shown here is derived from an EMBL/GenBank/DDBJ whole genome shotgun (WGS) entry which is preliminary data.</text>
</comment>
<dbReference type="PANTHER" id="PTHR10927:SF2">
    <property type="entry name" value="RESTRICTION OF TELOMERE CAPPING PROTEIN 3"/>
    <property type="match status" value="1"/>
</dbReference>
<dbReference type="Proteomes" id="UP001151582">
    <property type="component" value="Unassembled WGS sequence"/>
</dbReference>